<dbReference type="OrthoDB" id="3671258at2"/>
<dbReference type="Proteomes" id="UP000272015">
    <property type="component" value="Unassembled WGS sequence"/>
</dbReference>
<dbReference type="AlphaFoldDB" id="A0A3A5MGJ1"/>
<name>A0A3A5MGJ1_9MICO</name>
<sequence>MTTAVAPPTPPVAPSQRQRRLGLRLTLVGVVLTLLGLASIGVLIALTIQASAAFEGAMADTYTRSQLFGLYQSERSTGALITAVPAIFFLLAMCLAGLGELLRRGIWTRAHRGFWQGGSNTATVRMLSPAVHLVWIAAPLLVWAALIAVPLVLSSAGGWPANLHYSVVDDVWFLLGMYGGVASGIAAIMGVSLVKKLAWTRRVRAGTTLPAGTGSRFWRGLTYYWRFDLWLAFIGGAILGPCWMALFFEDPPFFFAALGIGVLFIGLAVLAAVNFWRSAENLAAGESVS</sequence>
<dbReference type="EMBL" id="QZVS01000082">
    <property type="protein sequence ID" value="RJT88542.1"/>
    <property type="molecule type" value="Genomic_DNA"/>
</dbReference>
<evidence type="ECO:0000256" key="1">
    <source>
        <dbReference type="SAM" id="Phobius"/>
    </source>
</evidence>
<feature type="transmembrane region" description="Helical" evidence="1">
    <location>
        <begin position="254"/>
        <end position="276"/>
    </location>
</feature>
<feature type="transmembrane region" description="Helical" evidence="1">
    <location>
        <begin position="173"/>
        <end position="194"/>
    </location>
</feature>
<comment type="caution">
    <text evidence="2">The sequence shown here is derived from an EMBL/GenBank/DDBJ whole genome shotgun (WGS) entry which is preliminary data.</text>
</comment>
<feature type="transmembrane region" description="Helical" evidence="1">
    <location>
        <begin position="25"/>
        <end position="48"/>
    </location>
</feature>
<organism evidence="2 3">
    <name type="scientific">Cryobacterium melibiosiphilum</name>
    <dbReference type="NCBI Taxonomy" id="995039"/>
    <lineage>
        <taxon>Bacteria</taxon>
        <taxon>Bacillati</taxon>
        <taxon>Actinomycetota</taxon>
        <taxon>Actinomycetes</taxon>
        <taxon>Micrococcales</taxon>
        <taxon>Microbacteriaceae</taxon>
        <taxon>Cryobacterium</taxon>
    </lineage>
</organism>
<feature type="transmembrane region" description="Helical" evidence="1">
    <location>
        <begin position="133"/>
        <end position="153"/>
    </location>
</feature>
<keyword evidence="3" id="KW-1185">Reference proteome</keyword>
<feature type="transmembrane region" description="Helical" evidence="1">
    <location>
        <begin position="79"/>
        <end position="102"/>
    </location>
</feature>
<evidence type="ECO:0000313" key="2">
    <source>
        <dbReference type="EMBL" id="RJT88542.1"/>
    </source>
</evidence>
<accession>A0A3A5MGJ1</accession>
<evidence type="ECO:0000313" key="3">
    <source>
        <dbReference type="Proteomes" id="UP000272015"/>
    </source>
</evidence>
<keyword evidence="1" id="KW-0472">Membrane</keyword>
<dbReference type="RefSeq" id="WP_119974613.1">
    <property type="nucleotide sequence ID" value="NZ_JBHSQA010000001.1"/>
</dbReference>
<protein>
    <submittedName>
        <fullName evidence="2">Uncharacterized protein</fullName>
    </submittedName>
</protein>
<gene>
    <name evidence="2" type="ORF">D6T64_10470</name>
</gene>
<proteinExistence type="predicted"/>
<feature type="transmembrane region" description="Helical" evidence="1">
    <location>
        <begin position="229"/>
        <end position="248"/>
    </location>
</feature>
<keyword evidence="1" id="KW-1133">Transmembrane helix</keyword>
<reference evidence="2 3" key="1">
    <citation type="submission" date="2018-09" db="EMBL/GenBank/DDBJ databases">
        <title>Novel species of Cryobacterium.</title>
        <authorList>
            <person name="Liu Q."/>
            <person name="Xin Y.-H."/>
        </authorList>
    </citation>
    <scope>NUCLEOTIDE SEQUENCE [LARGE SCALE GENOMIC DNA]</scope>
    <source>
        <strain evidence="2 3">Hh39</strain>
    </source>
</reference>
<keyword evidence="1" id="KW-0812">Transmembrane</keyword>